<proteinExistence type="predicted"/>
<keyword evidence="7" id="KW-1185">Reference proteome</keyword>
<dbReference type="Pfam" id="PF02574">
    <property type="entry name" value="S-methyl_trans"/>
    <property type="match status" value="1"/>
</dbReference>
<evidence type="ECO:0000256" key="1">
    <source>
        <dbReference type="ARBA" id="ARBA00022603"/>
    </source>
</evidence>
<name>A0A0P9F2X1_9CHLR</name>
<feature type="domain" description="Hcy-binding" evidence="5">
    <location>
        <begin position="1"/>
        <end position="118"/>
    </location>
</feature>
<sequence>VATMTFDTRGFTMMGVSPAQAVEELAELGLAALGGNCGNGTAEIEGVVYGMSQTGTTLPLIAKSNAGLPDMVDGRAVYNGTPEIMAEYARRVRALGATIIGACCGSSPAHIAAIAQALREQPALELSEIELASAPAQRQSPEVGRRAREDRRARRSA</sequence>
<dbReference type="GO" id="GO:0008168">
    <property type="term" value="F:methyltransferase activity"/>
    <property type="evidence" value="ECO:0007669"/>
    <property type="project" value="UniProtKB-UniRule"/>
</dbReference>
<accession>A0A0P9F2X1</accession>
<dbReference type="Gene3D" id="3.20.20.330">
    <property type="entry name" value="Homocysteine-binding-like domain"/>
    <property type="match status" value="1"/>
</dbReference>
<dbReference type="InterPro" id="IPR036589">
    <property type="entry name" value="HCY_dom_sf"/>
</dbReference>
<feature type="binding site" evidence="3">
    <location>
        <position position="104"/>
    </location>
    <ligand>
        <name>Zn(2+)</name>
        <dbReference type="ChEBI" id="CHEBI:29105"/>
    </ligand>
</feature>
<dbReference type="EMBL" id="LJCR01003714">
    <property type="protein sequence ID" value="KPV45768.1"/>
    <property type="molecule type" value="Genomic_DNA"/>
</dbReference>
<dbReference type="PROSITE" id="PS50970">
    <property type="entry name" value="HCY"/>
    <property type="match status" value="1"/>
</dbReference>
<feature type="non-terminal residue" evidence="6">
    <location>
        <position position="1"/>
    </location>
</feature>
<dbReference type="AlphaFoldDB" id="A0A0P9F2X1"/>
<reference evidence="6 7" key="1">
    <citation type="submission" date="2015-09" db="EMBL/GenBank/DDBJ databases">
        <title>Draft genome sequence of Kouleothrix aurantiaca JCM 19913.</title>
        <authorList>
            <person name="Hemp J."/>
        </authorList>
    </citation>
    <scope>NUCLEOTIDE SEQUENCE [LARGE SCALE GENOMIC DNA]</scope>
    <source>
        <strain evidence="6 7">COM-B</strain>
    </source>
</reference>
<dbReference type="GO" id="GO:0046872">
    <property type="term" value="F:metal ion binding"/>
    <property type="evidence" value="ECO:0007669"/>
    <property type="project" value="UniProtKB-KW"/>
</dbReference>
<evidence type="ECO:0000313" key="7">
    <source>
        <dbReference type="Proteomes" id="UP000050509"/>
    </source>
</evidence>
<dbReference type="PANTHER" id="PTHR11103">
    <property type="entry name" value="SLR1189 PROTEIN"/>
    <property type="match status" value="1"/>
</dbReference>
<feature type="region of interest" description="Disordered" evidence="4">
    <location>
        <begin position="131"/>
        <end position="157"/>
    </location>
</feature>
<keyword evidence="2 3" id="KW-0808">Transferase</keyword>
<evidence type="ECO:0000256" key="3">
    <source>
        <dbReference type="PROSITE-ProRule" id="PRU00333"/>
    </source>
</evidence>
<evidence type="ECO:0000256" key="4">
    <source>
        <dbReference type="SAM" id="MobiDB-lite"/>
    </source>
</evidence>
<comment type="caution">
    <text evidence="6">The sequence shown here is derived from an EMBL/GenBank/DDBJ whole genome shotgun (WGS) entry which is preliminary data.</text>
</comment>
<feature type="compositionally biased region" description="Basic and acidic residues" evidence="4">
    <location>
        <begin position="143"/>
        <end position="157"/>
    </location>
</feature>
<dbReference type="Proteomes" id="UP000050509">
    <property type="component" value="Unassembled WGS sequence"/>
</dbReference>
<dbReference type="GO" id="GO:0032259">
    <property type="term" value="P:methylation"/>
    <property type="evidence" value="ECO:0007669"/>
    <property type="project" value="UniProtKB-KW"/>
</dbReference>
<keyword evidence="3" id="KW-0862">Zinc</keyword>
<gene>
    <name evidence="6" type="ORF">SE17_44065</name>
</gene>
<evidence type="ECO:0000256" key="2">
    <source>
        <dbReference type="ARBA" id="ARBA00022679"/>
    </source>
</evidence>
<dbReference type="SUPFAM" id="SSF82282">
    <property type="entry name" value="Homocysteine S-methyltransferase"/>
    <property type="match status" value="1"/>
</dbReference>
<dbReference type="InterPro" id="IPR003726">
    <property type="entry name" value="HCY_dom"/>
</dbReference>
<protein>
    <recommendedName>
        <fullName evidence="5">Hcy-binding domain-containing protein</fullName>
    </recommendedName>
</protein>
<keyword evidence="1 3" id="KW-0489">Methyltransferase</keyword>
<evidence type="ECO:0000313" key="6">
    <source>
        <dbReference type="EMBL" id="KPV45768.1"/>
    </source>
</evidence>
<feature type="binding site" evidence="3">
    <location>
        <position position="103"/>
    </location>
    <ligand>
        <name>Zn(2+)</name>
        <dbReference type="ChEBI" id="CHEBI:29105"/>
    </ligand>
</feature>
<feature type="binding site" evidence="3">
    <location>
        <position position="37"/>
    </location>
    <ligand>
        <name>Zn(2+)</name>
        <dbReference type="ChEBI" id="CHEBI:29105"/>
    </ligand>
</feature>
<comment type="cofactor">
    <cofactor evidence="3">
        <name>Zn(2+)</name>
        <dbReference type="ChEBI" id="CHEBI:29105"/>
    </cofactor>
</comment>
<organism evidence="6 7">
    <name type="scientific">Kouleothrix aurantiaca</name>
    <dbReference type="NCBI Taxonomy" id="186479"/>
    <lineage>
        <taxon>Bacteria</taxon>
        <taxon>Bacillati</taxon>
        <taxon>Chloroflexota</taxon>
        <taxon>Chloroflexia</taxon>
        <taxon>Chloroflexales</taxon>
        <taxon>Roseiflexineae</taxon>
        <taxon>Roseiflexaceae</taxon>
        <taxon>Kouleothrix</taxon>
    </lineage>
</organism>
<evidence type="ECO:0000259" key="5">
    <source>
        <dbReference type="PROSITE" id="PS50970"/>
    </source>
</evidence>
<dbReference type="PANTHER" id="PTHR11103:SF18">
    <property type="entry name" value="SLR1189 PROTEIN"/>
    <property type="match status" value="1"/>
</dbReference>
<keyword evidence="3" id="KW-0479">Metal-binding</keyword>